<evidence type="ECO:0000256" key="2">
    <source>
        <dbReference type="SAM" id="Phobius"/>
    </source>
</evidence>
<reference evidence="4" key="1">
    <citation type="submission" date="2022-10" db="EMBL/GenBank/DDBJ databases">
        <title>Genome assembly of Pristionchus species.</title>
        <authorList>
            <person name="Yoshida K."/>
            <person name="Sommer R.J."/>
        </authorList>
    </citation>
    <scope>NUCLEOTIDE SEQUENCE [LARGE SCALE GENOMIC DNA]</scope>
    <source>
        <strain evidence="4">RS5460</strain>
    </source>
</reference>
<feature type="region of interest" description="Disordered" evidence="1">
    <location>
        <begin position="251"/>
        <end position="286"/>
    </location>
</feature>
<name>A0AAN4ZD47_9BILA</name>
<feature type="region of interest" description="Disordered" evidence="1">
    <location>
        <begin position="51"/>
        <end position="75"/>
    </location>
</feature>
<organism evidence="3 4">
    <name type="scientific">Pristionchus mayeri</name>
    <dbReference type="NCBI Taxonomy" id="1317129"/>
    <lineage>
        <taxon>Eukaryota</taxon>
        <taxon>Metazoa</taxon>
        <taxon>Ecdysozoa</taxon>
        <taxon>Nematoda</taxon>
        <taxon>Chromadorea</taxon>
        <taxon>Rhabditida</taxon>
        <taxon>Rhabditina</taxon>
        <taxon>Diplogasteromorpha</taxon>
        <taxon>Diplogasteroidea</taxon>
        <taxon>Neodiplogasteridae</taxon>
        <taxon>Pristionchus</taxon>
    </lineage>
</organism>
<keyword evidence="2" id="KW-0812">Transmembrane</keyword>
<feature type="compositionally biased region" description="Polar residues" evidence="1">
    <location>
        <begin position="59"/>
        <end position="75"/>
    </location>
</feature>
<proteinExistence type="predicted"/>
<keyword evidence="2" id="KW-1133">Transmembrane helix</keyword>
<sequence>SDQSSESPLPPLPSFSSLHYSSLHYSVMRLLSALLIALALPELSAEGSAALPSTKEPAATSTTKAPNNTTAAGNSTVKPATTFQCMKEKRNTTSKAVACPDSGGFCAVIFYDDSTVDRYCPKKTECSVGPCTNMTSPLPAGWKCCCKSTTCNGGDRAAFNLTTPARPNSSVHSDEAPKTQGKLELPAGQRLDGSSVAFDPAYMRTSAMVYTYGAAFWIVFIAIMQTILVFARDPRDAFEDKNNESARLLLRHHDSNKNSSSSREVEHTQTVTEERSRKTERTQEHS</sequence>
<feature type="transmembrane region" description="Helical" evidence="2">
    <location>
        <begin position="209"/>
        <end position="231"/>
    </location>
</feature>
<gene>
    <name evidence="3" type="ORF">PMAYCL1PPCAC_04980</name>
</gene>
<protein>
    <submittedName>
        <fullName evidence="3">Uncharacterized protein</fullName>
    </submittedName>
</protein>
<feature type="compositionally biased region" description="Basic and acidic residues" evidence="1">
    <location>
        <begin position="263"/>
        <end position="286"/>
    </location>
</feature>
<dbReference type="Proteomes" id="UP001328107">
    <property type="component" value="Unassembled WGS sequence"/>
</dbReference>
<comment type="caution">
    <text evidence="3">The sequence shown here is derived from an EMBL/GenBank/DDBJ whole genome shotgun (WGS) entry which is preliminary data.</text>
</comment>
<keyword evidence="4" id="KW-1185">Reference proteome</keyword>
<evidence type="ECO:0000313" key="3">
    <source>
        <dbReference type="EMBL" id="GMR34785.1"/>
    </source>
</evidence>
<keyword evidence="2" id="KW-0472">Membrane</keyword>
<evidence type="ECO:0000256" key="1">
    <source>
        <dbReference type="SAM" id="MobiDB-lite"/>
    </source>
</evidence>
<dbReference type="EMBL" id="BTRK01000002">
    <property type="protein sequence ID" value="GMR34785.1"/>
    <property type="molecule type" value="Genomic_DNA"/>
</dbReference>
<accession>A0AAN4ZD47</accession>
<evidence type="ECO:0000313" key="4">
    <source>
        <dbReference type="Proteomes" id="UP001328107"/>
    </source>
</evidence>
<feature type="non-terminal residue" evidence="3">
    <location>
        <position position="1"/>
    </location>
</feature>
<dbReference type="AlphaFoldDB" id="A0AAN4ZD47"/>
<feature type="region of interest" description="Disordered" evidence="1">
    <location>
        <begin position="163"/>
        <end position="186"/>
    </location>
</feature>